<dbReference type="InterPro" id="IPR012115">
    <property type="entry name" value="CDP-ribitol_syn"/>
</dbReference>
<dbReference type="Pfam" id="PF01128">
    <property type="entry name" value="IspD"/>
    <property type="match status" value="1"/>
</dbReference>
<dbReference type="GO" id="GO:0050518">
    <property type="term" value="F:2-C-methyl-D-erythritol 4-phosphate cytidylyltransferase activity"/>
    <property type="evidence" value="ECO:0007669"/>
    <property type="project" value="UniProtKB-UniRule"/>
</dbReference>
<dbReference type="InterPro" id="IPR001228">
    <property type="entry name" value="IspD"/>
</dbReference>
<dbReference type="UniPathway" id="UPA00056">
    <property type="reaction ID" value="UER00093"/>
</dbReference>
<dbReference type="PANTHER" id="PTHR32125">
    <property type="entry name" value="2-C-METHYL-D-ERYTHRITOL 4-PHOSPHATE CYTIDYLYLTRANSFERASE, CHLOROPLASTIC"/>
    <property type="match status" value="1"/>
</dbReference>
<dbReference type="FunFam" id="3.90.550.10:FF:000003">
    <property type="entry name" value="2-C-methyl-D-erythritol 4-phosphate cytidylyltransferase"/>
    <property type="match status" value="1"/>
</dbReference>
<comment type="caution">
    <text evidence="6">The sequence shown here is derived from an EMBL/GenBank/DDBJ whole genome shotgun (WGS) entry which is preliminary data.</text>
</comment>
<evidence type="ECO:0000256" key="3">
    <source>
        <dbReference type="ARBA" id="ARBA00022695"/>
    </source>
</evidence>
<dbReference type="PROSITE" id="PS00061">
    <property type="entry name" value="ADH_SHORT"/>
    <property type="match status" value="1"/>
</dbReference>
<keyword evidence="2 4" id="KW-0808">Transferase</keyword>
<evidence type="ECO:0000313" key="6">
    <source>
        <dbReference type="EMBL" id="MBB3042745.1"/>
    </source>
</evidence>
<dbReference type="Pfam" id="PF00106">
    <property type="entry name" value="adh_short"/>
    <property type="match status" value="1"/>
</dbReference>
<proteinExistence type="inferred from homology"/>
<dbReference type="InterPro" id="IPR034683">
    <property type="entry name" value="IspD/TarI"/>
</dbReference>
<dbReference type="InterPro" id="IPR002347">
    <property type="entry name" value="SDR_fam"/>
</dbReference>
<dbReference type="HAMAP" id="MF_00108">
    <property type="entry name" value="IspD"/>
    <property type="match status" value="1"/>
</dbReference>
<gene>
    <name evidence="4" type="primary">ispD</name>
    <name evidence="6" type="ORF">FHU40_002563</name>
</gene>
<feature type="site" description="Transition state stabilizer" evidence="4">
    <location>
        <position position="20"/>
    </location>
</feature>
<comment type="catalytic activity">
    <reaction evidence="4">
        <text>2-C-methyl-D-erythritol 4-phosphate + CTP + H(+) = 4-CDP-2-C-methyl-D-erythritol + diphosphate</text>
        <dbReference type="Rhea" id="RHEA:13429"/>
        <dbReference type="ChEBI" id="CHEBI:15378"/>
        <dbReference type="ChEBI" id="CHEBI:33019"/>
        <dbReference type="ChEBI" id="CHEBI:37563"/>
        <dbReference type="ChEBI" id="CHEBI:57823"/>
        <dbReference type="ChEBI" id="CHEBI:58262"/>
        <dbReference type="EC" id="2.7.7.60"/>
    </reaction>
</comment>
<dbReference type="InterPro" id="IPR020904">
    <property type="entry name" value="Sc_DH/Rdtase_CS"/>
</dbReference>
<evidence type="ECO:0000256" key="5">
    <source>
        <dbReference type="RuleBase" id="RU000363"/>
    </source>
</evidence>
<dbReference type="SUPFAM" id="SSF53448">
    <property type="entry name" value="Nucleotide-diphospho-sugar transferases"/>
    <property type="match status" value="1"/>
</dbReference>
<feature type="site" description="Positions MEP for the nucleophilic attack" evidence="4">
    <location>
        <position position="218"/>
    </location>
</feature>
<keyword evidence="4" id="KW-0414">Isoprene biosynthesis</keyword>
<dbReference type="Gene3D" id="3.90.550.10">
    <property type="entry name" value="Spore Coat Polysaccharide Biosynthesis Protein SpsA, Chain A"/>
    <property type="match status" value="1"/>
</dbReference>
<comment type="pathway">
    <text evidence="4">Isoprenoid biosynthesis; isopentenyl diphosphate biosynthesis via DXP pathway; isopentenyl diphosphate from 1-deoxy-D-xylulose 5-phosphate: step 2/6.</text>
</comment>
<dbReference type="PANTHER" id="PTHR32125:SF4">
    <property type="entry name" value="2-C-METHYL-D-ERYTHRITOL 4-PHOSPHATE CYTIDYLYLTRANSFERASE, CHLOROPLASTIC"/>
    <property type="match status" value="1"/>
</dbReference>
<dbReference type="InterPro" id="IPR036291">
    <property type="entry name" value="NAD(P)-bd_dom_sf"/>
</dbReference>
<dbReference type="RefSeq" id="WP_183592682.1">
    <property type="nucleotide sequence ID" value="NZ_JACHWR010000002.1"/>
</dbReference>
<sequence length="475" mass="51322">MDSSRQRRVAVLLAGGVGARIGLEIPKQLLKVAGRTILEHSLIALHEHPMVDEIVIMMTPGHLDAVRAIVAKGGYDKVGQILEGGETRNDTTLRALDALGDDDCYVLLHDAVRPFVSARIIQECFEALDSYPAVDVAIPSADTIIEVGDENTIREIPPRAALRRGQTPQAFRSGVIKAAYVEAGRDPNFVATDDCTVVLRYLPDHPIWVVNGDDRNMKVTEPIDVYLADKLFQLTSNDLPSPGDEGAYRDALAGRTMVVFGGSYGIGADIAELATRLGADVFTFSRSSTGTHVERRTDIAEAARQVLEKTGRVDYVVNTAGVLPRGELVDTTEETIYNATEVNYLAPVFIAQVFFPLLRETKGSLLLFTSSSYTRGRSGYSLYSSAKAATVNLTQALSDEWAADGVRANCINPERTATPMRTKAFGQEPPGSLLDSFTVARTSLDVLLSPQTGHIYDVRKDDPLAAAAADITGVG</sequence>
<organism evidence="6 7">
    <name type="scientific">Nocardioides soli</name>
    <dbReference type="NCBI Taxonomy" id="1036020"/>
    <lineage>
        <taxon>Bacteria</taxon>
        <taxon>Bacillati</taxon>
        <taxon>Actinomycetota</taxon>
        <taxon>Actinomycetes</taxon>
        <taxon>Propionibacteriales</taxon>
        <taxon>Nocardioidaceae</taxon>
        <taxon>Nocardioides</taxon>
    </lineage>
</organism>
<dbReference type="InterPro" id="IPR029044">
    <property type="entry name" value="Nucleotide-diphossugar_trans"/>
</dbReference>
<evidence type="ECO:0000256" key="2">
    <source>
        <dbReference type="ARBA" id="ARBA00022679"/>
    </source>
</evidence>
<keyword evidence="7" id="KW-1185">Reference proteome</keyword>
<dbReference type="CDD" id="cd05233">
    <property type="entry name" value="SDR_c"/>
    <property type="match status" value="1"/>
</dbReference>
<dbReference type="EMBL" id="JACHWR010000002">
    <property type="protein sequence ID" value="MBB3042745.1"/>
    <property type="molecule type" value="Genomic_DNA"/>
</dbReference>
<reference evidence="6 7" key="1">
    <citation type="submission" date="2020-08" db="EMBL/GenBank/DDBJ databases">
        <title>Sequencing the genomes of 1000 actinobacteria strains.</title>
        <authorList>
            <person name="Klenk H.-P."/>
        </authorList>
    </citation>
    <scope>NUCLEOTIDE SEQUENCE [LARGE SCALE GENOMIC DNA]</scope>
    <source>
        <strain evidence="6 7">DSM 105498</strain>
    </source>
</reference>
<evidence type="ECO:0000313" key="7">
    <source>
        <dbReference type="Proteomes" id="UP000589626"/>
    </source>
</evidence>
<dbReference type="AlphaFoldDB" id="A0A7W4VVZ9"/>
<dbReference type="PRINTS" id="PR00081">
    <property type="entry name" value="GDHRDH"/>
</dbReference>
<comment type="similarity">
    <text evidence="4">Belongs to the IspD/TarI cytidylyltransferase family. IspD subfamily.</text>
</comment>
<evidence type="ECO:0000256" key="1">
    <source>
        <dbReference type="ARBA" id="ARBA00006484"/>
    </source>
</evidence>
<feature type="site" description="Transition state stabilizer" evidence="4">
    <location>
        <position position="27"/>
    </location>
</feature>
<accession>A0A7W4VVZ9</accession>
<dbReference type="CDD" id="cd02516">
    <property type="entry name" value="CDP-ME_synthetase"/>
    <property type="match status" value="1"/>
</dbReference>
<comment type="function">
    <text evidence="4">Catalyzes the formation of 4-diphosphocytidyl-2-C-methyl-D-erythritol from CTP and 2-C-methyl-D-erythritol 4-phosphate (MEP).</text>
</comment>
<keyword evidence="3 4" id="KW-0548">Nucleotidyltransferase</keyword>
<dbReference type="SUPFAM" id="SSF51735">
    <property type="entry name" value="NAD(P)-binding Rossmann-fold domains"/>
    <property type="match status" value="1"/>
</dbReference>
<dbReference type="EC" id="2.7.7.60" evidence="4"/>
<protein>
    <recommendedName>
        <fullName evidence="4">2-C-methyl-D-erythritol 4-phosphate cytidylyltransferase</fullName>
        <ecNumber evidence="4">2.7.7.60</ecNumber>
    </recommendedName>
    <alternativeName>
        <fullName evidence="4">4-diphosphocytidyl-2C-methyl-D-erythritol synthase</fullName>
    </alternativeName>
    <alternativeName>
        <fullName evidence="4">MEP cytidylyltransferase</fullName>
        <shortName evidence="4">MCT</shortName>
    </alternativeName>
</protein>
<comment type="similarity">
    <text evidence="1 5">Belongs to the short-chain dehydrogenases/reductases (SDR) family.</text>
</comment>
<evidence type="ECO:0000256" key="4">
    <source>
        <dbReference type="HAMAP-Rule" id="MF_00108"/>
    </source>
</evidence>
<dbReference type="Proteomes" id="UP000589626">
    <property type="component" value="Unassembled WGS sequence"/>
</dbReference>
<name>A0A7W4VVZ9_9ACTN</name>
<dbReference type="PIRSF" id="PIRSF036586">
    <property type="entry name" value="CDP-ribitol_syn"/>
    <property type="match status" value="1"/>
</dbReference>
<dbReference type="Gene3D" id="3.40.50.720">
    <property type="entry name" value="NAD(P)-binding Rossmann-like Domain"/>
    <property type="match status" value="1"/>
</dbReference>
<dbReference type="GO" id="GO:0019288">
    <property type="term" value="P:isopentenyl diphosphate biosynthetic process, methylerythritol 4-phosphate pathway"/>
    <property type="evidence" value="ECO:0007669"/>
    <property type="project" value="UniProtKB-UniRule"/>
</dbReference>
<dbReference type="InterPro" id="IPR050088">
    <property type="entry name" value="IspD/TarI_cytidylyltransf_bact"/>
</dbReference>
<dbReference type="PRINTS" id="PR00080">
    <property type="entry name" value="SDRFAMILY"/>
</dbReference>
<feature type="site" description="Positions MEP for the nucleophilic attack" evidence="4">
    <location>
        <position position="159"/>
    </location>
</feature>